<dbReference type="Gene3D" id="3.40.630.80">
    <property type="match status" value="1"/>
</dbReference>
<evidence type="ECO:0000259" key="1">
    <source>
        <dbReference type="Pfam" id="PF18015"/>
    </source>
</evidence>
<reference evidence="2 3" key="1">
    <citation type="submission" date="2020-12" db="EMBL/GenBank/DDBJ databases">
        <title>Whole genome sequences of gut porcine anaerobes.</title>
        <authorList>
            <person name="Kubasova T."/>
            <person name="Jahodarova E."/>
            <person name="Rychlik I."/>
        </authorList>
    </citation>
    <scope>NUCLEOTIDE SEQUENCE [LARGE SCALE GENOMIC DNA]</scope>
    <source>
        <strain evidence="2 3">An867</strain>
    </source>
</reference>
<dbReference type="InterPro" id="IPR016181">
    <property type="entry name" value="Acyl_CoA_acyltransferase"/>
</dbReference>
<gene>
    <name evidence="2" type="ORF">JQM67_01385</name>
</gene>
<keyword evidence="3" id="KW-1185">Reference proteome</keyword>
<sequence length="265" mass="30012">MMMYTFVKTDSNAIRPQVDAFLAALTGPVDDFWEDHVLRADTYAICREAETVGFLCCFMENAPRMTAFWVDGTVSTADSERIFEKALADLHIARAFVATCDELFLSLCMTYQTKVEIQAYFFTEHNTQDARPAEFGADCMHRVTADELPEVFALTGDFFENNLTAADIESGRIELYRAVENGETLGFGVMIPDRLMTDLIPCGEIVLEQHRRRGVARSLQLFMHARCAALGKRHIGGCWFHNKPSRNTFDSIGLYSRTRLLNITF</sequence>
<dbReference type="Proteomes" id="UP001299220">
    <property type="component" value="Unassembled WGS sequence"/>
</dbReference>
<accession>A0ABS9CJD4</accession>
<name>A0ABS9CJD4_9FIRM</name>
<comment type="caution">
    <text evidence="2">The sequence shown here is derived from an EMBL/GenBank/DDBJ whole genome shotgun (WGS) entry which is preliminary data.</text>
</comment>
<dbReference type="Gene3D" id="3.40.630.30">
    <property type="match status" value="1"/>
</dbReference>
<protein>
    <recommendedName>
        <fullName evidence="1">Acetyltransferase (GNAT) domain-containing protein</fullName>
    </recommendedName>
</protein>
<organism evidence="2 3">
    <name type="scientific">Anaeromassilibacillus senegalensis</name>
    <dbReference type="NCBI Taxonomy" id="1673717"/>
    <lineage>
        <taxon>Bacteria</taxon>
        <taxon>Bacillati</taxon>
        <taxon>Bacillota</taxon>
        <taxon>Clostridia</taxon>
        <taxon>Eubacteriales</taxon>
        <taxon>Acutalibacteraceae</taxon>
        <taxon>Anaeromassilibacillus</taxon>
    </lineage>
</organism>
<feature type="domain" description="Acetyltransferase (GNAT)" evidence="1">
    <location>
        <begin position="12"/>
        <end position="125"/>
    </location>
</feature>
<evidence type="ECO:0000313" key="2">
    <source>
        <dbReference type="EMBL" id="MCF2651264.1"/>
    </source>
</evidence>
<dbReference type="EMBL" id="JAFBIT010000001">
    <property type="protein sequence ID" value="MCF2651264.1"/>
    <property type="molecule type" value="Genomic_DNA"/>
</dbReference>
<dbReference type="Pfam" id="PF18015">
    <property type="entry name" value="Acetyltransf_19"/>
    <property type="match status" value="1"/>
</dbReference>
<dbReference type="SUPFAM" id="SSF55729">
    <property type="entry name" value="Acyl-CoA N-acyltransferases (Nat)"/>
    <property type="match status" value="1"/>
</dbReference>
<dbReference type="RefSeq" id="WP_235322200.1">
    <property type="nucleotide sequence ID" value="NZ_JAFBIT010000001.1"/>
</dbReference>
<dbReference type="CDD" id="cd04301">
    <property type="entry name" value="NAT_SF"/>
    <property type="match status" value="1"/>
</dbReference>
<proteinExistence type="predicted"/>
<evidence type="ECO:0000313" key="3">
    <source>
        <dbReference type="Proteomes" id="UP001299220"/>
    </source>
</evidence>
<dbReference type="InterPro" id="IPR040579">
    <property type="entry name" value="Acetyltransf_19"/>
</dbReference>